<feature type="region of interest" description="Disordered" evidence="2">
    <location>
        <begin position="1"/>
        <end position="25"/>
    </location>
</feature>
<feature type="compositionally biased region" description="Polar residues" evidence="2">
    <location>
        <begin position="103"/>
        <end position="117"/>
    </location>
</feature>
<dbReference type="Gene3D" id="3.30.1370.10">
    <property type="entry name" value="K Homology domain, type 1"/>
    <property type="match status" value="1"/>
</dbReference>
<proteinExistence type="predicted"/>
<feature type="domain" description="K Homology" evidence="3">
    <location>
        <begin position="23"/>
        <end position="49"/>
    </location>
</feature>
<keyword evidence="1" id="KW-0694">RNA-binding</keyword>
<dbReference type="InterPro" id="IPR036612">
    <property type="entry name" value="KH_dom_type_1_sf"/>
</dbReference>
<protein>
    <recommendedName>
        <fullName evidence="3">K Homology domain-containing protein</fullName>
    </recommendedName>
</protein>
<evidence type="ECO:0000256" key="2">
    <source>
        <dbReference type="SAM" id="MobiDB-lite"/>
    </source>
</evidence>
<dbReference type="GO" id="GO:0003723">
    <property type="term" value="F:RNA binding"/>
    <property type="evidence" value="ECO:0007669"/>
    <property type="project" value="UniProtKB-UniRule"/>
</dbReference>
<accession>A0A9P0AZP5</accession>
<dbReference type="GO" id="GO:0010468">
    <property type="term" value="P:regulation of gene expression"/>
    <property type="evidence" value="ECO:0007669"/>
    <property type="project" value="UniProtKB-ARBA"/>
</dbReference>
<name>A0A9P0AZP5_BRAAE</name>
<evidence type="ECO:0000259" key="3">
    <source>
        <dbReference type="Pfam" id="PF00013"/>
    </source>
</evidence>
<keyword evidence="5" id="KW-1185">Reference proteome</keyword>
<sequence>MKREADGDMGSPQKRTRRGDEEVRLLIPSKVAGSIIGKGGQNITKLRSQHADTLLRLGNRLQHHQRRRSQPRREWSKSEQWKRIGSTYDDTSESSWLRHRKSWSQNQGNSRENWGPY</sequence>
<dbReference type="InterPro" id="IPR004088">
    <property type="entry name" value="KH_dom_type_1"/>
</dbReference>
<evidence type="ECO:0000313" key="5">
    <source>
        <dbReference type="Proteomes" id="UP001154078"/>
    </source>
</evidence>
<feature type="compositionally biased region" description="Basic residues" evidence="2">
    <location>
        <begin position="61"/>
        <end position="70"/>
    </location>
</feature>
<dbReference type="PROSITE" id="PS50084">
    <property type="entry name" value="KH_TYPE_1"/>
    <property type="match status" value="1"/>
</dbReference>
<feature type="region of interest" description="Disordered" evidence="2">
    <location>
        <begin position="58"/>
        <end position="117"/>
    </location>
</feature>
<gene>
    <name evidence="4" type="ORF">MELIAE_LOCUS4636</name>
</gene>
<evidence type="ECO:0000313" key="4">
    <source>
        <dbReference type="EMBL" id="CAH0552209.1"/>
    </source>
</evidence>
<dbReference type="Pfam" id="PF00013">
    <property type="entry name" value="KH_1"/>
    <property type="match status" value="1"/>
</dbReference>
<organism evidence="4 5">
    <name type="scientific">Brassicogethes aeneus</name>
    <name type="common">Rape pollen beetle</name>
    <name type="synonym">Meligethes aeneus</name>
    <dbReference type="NCBI Taxonomy" id="1431903"/>
    <lineage>
        <taxon>Eukaryota</taxon>
        <taxon>Metazoa</taxon>
        <taxon>Ecdysozoa</taxon>
        <taxon>Arthropoda</taxon>
        <taxon>Hexapoda</taxon>
        <taxon>Insecta</taxon>
        <taxon>Pterygota</taxon>
        <taxon>Neoptera</taxon>
        <taxon>Endopterygota</taxon>
        <taxon>Coleoptera</taxon>
        <taxon>Polyphaga</taxon>
        <taxon>Cucujiformia</taxon>
        <taxon>Nitidulidae</taxon>
        <taxon>Meligethinae</taxon>
        <taxon>Brassicogethes</taxon>
    </lineage>
</organism>
<feature type="compositionally biased region" description="Basic and acidic residues" evidence="2">
    <location>
        <begin position="71"/>
        <end position="82"/>
    </location>
</feature>
<dbReference type="SUPFAM" id="SSF54791">
    <property type="entry name" value="Eukaryotic type KH-domain (KH-domain type I)"/>
    <property type="match status" value="1"/>
</dbReference>
<dbReference type="Proteomes" id="UP001154078">
    <property type="component" value="Chromosome 2"/>
</dbReference>
<evidence type="ECO:0000256" key="1">
    <source>
        <dbReference type="PROSITE-ProRule" id="PRU00117"/>
    </source>
</evidence>
<reference evidence="4" key="1">
    <citation type="submission" date="2021-12" db="EMBL/GenBank/DDBJ databases">
        <authorList>
            <person name="King R."/>
        </authorList>
    </citation>
    <scope>NUCLEOTIDE SEQUENCE</scope>
</reference>
<dbReference type="AlphaFoldDB" id="A0A9P0AZP5"/>
<dbReference type="EMBL" id="OV121133">
    <property type="protein sequence ID" value="CAH0552209.1"/>
    <property type="molecule type" value="Genomic_DNA"/>
</dbReference>